<accession>D7TP65</accession>
<evidence type="ECO:0000313" key="4">
    <source>
        <dbReference type="Proteomes" id="UP000009183"/>
    </source>
</evidence>
<dbReference type="InterPro" id="IPR036812">
    <property type="entry name" value="NAD(P)_OxRdtase_dom_sf"/>
</dbReference>
<dbReference type="InParanoid" id="D7TP65"/>
<dbReference type="eggNOG" id="KOG1575">
    <property type="taxonomic scope" value="Eukaryota"/>
</dbReference>
<dbReference type="AlphaFoldDB" id="D7TP65"/>
<feature type="domain" description="NADP-dependent oxidoreductase" evidence="2">
    <location>
        <begin position="18"/>
        <end position="82"/>
    </location>
</feature>
<keyword evidence="1" id="KW-0732">Signal</keyword>
<dbReference type="EMBL" id="FN596005">
    <property type="protein sequence ID" value="CBI32288.3"/>
    <property type="molecule type" value="Genomic_DNA"/>
</dbReference>
<gene>
    <name evidence="3" type="ordered locus">VIT_07s0104g01020</name>
</gene>
<proteinExistence type="predicted"/>
<dbReference type="STRING" id="29760.D7TP65"/>
<dbReference type="PANTHER" id="PTHR43147">
    <property type="entry name" value="PROTEIN TAS"/>
    <property type="match status" value="1"/>
</dbReference>
<feature type="chain" id="PRO_5003106430" description="NADP-dependent oxidoreductase domain-containing protein" evidence="1">
    <location>
        <begin position="19"/>
        <end position="91"/>
    </location>
</feature>
<sequence>MNLFKAFSLLNLSVLSSTTQEYLHIAEEYSLHPVSLAIASVLRHPLVASAVFGATRSWQLQEVLNTCNVKLTSKVMAEIDKVHARFPNPCP</sequence>
<dbReference type="PaxDb" id="29760-VIT_07s0104g01020.t01"/>
<evidence type="ECO:0000256" key="1">
    <source>
        <dbReference type="SAM" id="SignalP"/>
    </source>
</evidence>
<dbReference type="Proteomes" id="UP000009183">
    <property type="component" value="Chromosome 7"/>
</dbReference>
<organism evidence="3 4">
    <name type="scientific">Vitis vinifera</name>
    <name type="common">Grape</name>
    <dbReference type="NCBI Taxonomy" id="29760"/>
    <lineage>
        <taxon>Eukaryota</taxon>
        <taxon>Viridiplantae</taxon>
        <taxon>Streptophyta</taxon>
        <taxon>Embryophyta</taxon>
        <taxon>Tracheophyta</taxon>
        <taxon>Spermatophyta</taxon>
        <taxon>Magnoliopsida</taxon>
        <taxon>eudicotyledons</taxon>
        <taxon>Gunneridae</taxon>
        <taxon>Pentapetalae</taxon>
        <taxon>rosids</taxon>
        <taxon>Vitales</taxon>
        <taxon>Vitaceae</taxon>
        <taxon>Viteae</taxon>
        <taxon>Vitis</taxon>
    </lineage>
</organism>
<dbReference type="Gene3D" id="3.20.20.100">
    <property type="entry name" value="NADP-dependent oxidoreductase domain"/>
    <property type="match status" value="1"/>
</dbReference>
<dbReference type="PANTHER" id="PTHR43147:SF2">
    <property type="entry name" value="NADP-DEPENDENT OXIDOREDUCTASE DOMAIN-CONTAINING PROTEIN"/>
    <property type="match status" value="1"/>
</dbReference>
<reference evidence="4" key="1">
    <citation type="journal article" date="2007" name="Nature">
        <title>The grapevine genome sequence suggests ancestral hexaploidization in major angiosperm phyla.</title>
        <authorList>
            <consortium name="The French-Italian Public Consortium for Grapevine Genome Characterization."/>
            <person name="Jaillon O."/>
            <person name="Aury J.-M."/>
            <person name="Noel B."/>
            <person name="Policriti A."/>
            <person name="Clepet C."/>
            <person name="Casagrande A."/>
            <person name="Choisne N."/>
            <person name="Aubourg S."/>
            <person name="Vitulo N."/>
            <person name="Jubin C."/>
            <person name="Vezzi A."/>
            <person name="Legeai F."/>
            <person name="Hugueney P."/>
            <person name="Dasilva C."/>
            <person name="Horner D."/>
            <person name="Mica E."/>
            <person name="Jublot D."/>
            <person name="Poulain J."/>
            <person name="Bruyere C."/>
            <person name="Billault A."/>
            <person name="Segurens B."/>
            <person name="Gouyvenoux M."/>
            <person name="Ugarte E."/>
            <person name="Cattonaro F."/>
            <person name="Anthouard V."/>
            <person name="Vico V."/>
            <person name="Del Fabbro C."/>
            <person name="Alaux M."/>
            <person name="Di Gaspero G."/>
            <person name="Dumas V."/>
            <person name="Felice N."/>
            <person name="Paillard S."/>
            <person name="Juman I."/>
            <person name="Moroldo M."/>
            <person name="Scalabrin S."/>
            <person name="Canaguier A."/>
            <person name="Le Clainche I."/>
            <person name="Malacrida G."/>
            <person name="Durand E."/>
            <person name="Pesole G."/>
            <person name="Laucou V."/>
            <person name="Chatelet P."/>
            <person name="Merdinoglu D."/>
            <person name="Delledonne M."/>
            <person name="Pezzotti M."/>
            <person name="Lecharny A."/>
            <person name="Scarpelli C."/>
            <person name="Artiguenave F."/>
            <person name="Pe M.E."/>
            <person name="Valle G."/>
            <person name="Morgante M."/>
            <person name="Caboche M."/>
            <person name="Adam-Blondon A.-F."/>
            <person name="Weissenbach J."/>
            <person name="Quetier F."/>
            <person name="Wincker P."/>
        </authorList>
    </citation>
    <scope>NUCLEOTIDE SEQUENCE [LARGE SCALE GENOMIC DNA]</scope>
    <source>
        <strain evidence="4">cv. Pinot noir / PN40024</strain>
    </source>
</reference>
<protein>
    <recommendedName>
        <fullName evidence="2">NADP-dependent oxidoreductase domain-containing protein</fullName>
    </recommendedName>
</protein>
<evidence type="ECO:0000313" key="3">
    <source>
        <dbReference type="EMBL" id="CBI32288.3"/>
    </source>
</evidence>
<evidence type="ECO:0000259" key="2">
    <source>
        <dbReference type="Pfam" id="PF00248"/>
    </source>
</evidence>
<dbReference type="Pfam" id="PF00248">
    <property type="entry name" value="Aldo_ket_red"/>
    <property type="match status" value="1"/>
</dbReference>
<dbReference type="InterPro" id="IPR023210">
    <property type="entry name" value="NADP_OxRdtase_dom"/>
</dbReference>
<keyword evidence="4" id="KW-1185">Reference proteome</keyword>
<dbReference type="SUPFAM" id="SSF51430">
    <property type="entry name" value="NAD(P)-linked oxidoreductase"/>
    <property type="match status" value="1"/>
</dbReference>
<dbReference type="HOGENOM" id="CLU_023205_13_1_1"/>
<name>D7TP65_VITVI</name>
<feature type="signal peptide" evidence="1">
    <location>
        <begin position="1"/>
        <end position="18"/>
    </location>
</feature>